<dbReference type="Proteomes" id="UP000249794">
    <property type="component" value="Unassembled WGS sequence"/>
</dbReference>
<name>A0A2W4WV23_9CYAN</name>
<evidence type="ECO:0000256" key="1">
    <source>
        <dbReference type="SAM" id="MobiDB-lite"/>
    </source>
</evidence>
<keyword evidence="2" id="KW-0812">Transmembrane</keyword>
<organism evidence="3 4">
    <name type="scientific">Phormidesmis priestleyi</name>
    <dbReference type="NCBI Taxonomy" id="268141"/>
    <lineage>
        <taxon>Bacteria</taxon>
        <taxon>Bacillati</taxon>
        <taxon>Cyanobacteriota</taxon>
        <taxon>Cyanophyceae</taxon>
        <taxon>Leptolyngbyales</taxon>
        <taxon>Leptolyngbyaceae</taxon>
        <taxon>Phormidesmis</taxon>
    </lineage>
</organism>
<dbReference type="EMBL" id="QBMP01000224">
    <property type="protein sequence ID" value="PZO49004.1"/>
    <property type="molecule type" value="Genomic_DNA"/>
</dbReference>
<feature type="compositionally biased region" description="Basic and acidic residues" evidence="1">
    <location>
        <begin position="108"/>
        <end position="120"/>
    </location>
</feature>
<reference evidence="3 4" key="2">
    <citation type="submission" date="2018-06" db="EMBL/GenBank/DDBJ databases">
        <title>Metagenomic assembly of (sub)arctic Cyanobacteria and their associated microbiome from non-axenic cultures.</title>
        <authorList>
            <person name="Baurain D."/>
        </authorList>
    </citation>
    <scope>NUCLEOTIDE SEQUENCE [LARGE SCALE GENOMIC DNA]</scope>
    <source>
        <strain evidence="3">ULC027bin1</strain>
    </source>
</reference>
<reference evidence="4" key="1">
    <citation type="submission" date="2018-04" db="EMBL/GenBank/DDBJ databases">
        <authorList>
            <person name="Cornet L."/>
        </authorList>
    </citation>
    <scope>NUCLEOTIDE SEQUENCE [LARGE SCALE GENOMIC DNA]</scope>
</reference>
<feature type="transmembrane region" description="Helical" evidence="2">
    <location>
        <begin position="274"/>
        <end position="293"/>
    </location>
</feature>
<feature type="compositionally biased region" description="Polar residues" evidence="1">
    <location>
        <begin position="1"/>
        <end position="16"/>
    </location>
</feature>
<protein>
    <submittedName>
        <fullName evidence="3">Uncharacterized protein</fullName>
    </submittedName>
</protein>
<keyword evidence="2" id="KW-0472">Membrane</keyword>
<keyword evidence="2" id="KW-1133">Transmembrane helix</keyword>
<gene>
    <name evidence="3" type="ORF">DCF15_17405</name>
</gene>
<dbReference type="AlphaFoldDB" id="A0A2W4WV23"/>
<evidence type="ECO:0000256" key="2">
    <source>
        <dbReference type="SAM" id="Phobius"/>
    </source>
</evidence>
<accession>A0A2W4WV23</accession>
<evidence type="ECO:0000313" key="3">
    <source>
        <dbReference type="EMBL" id="PZO49004.1"/>
    </source>
</evidence>
<proteinExistence type="predicted"/>
<feature type="region of interest" description="Disordered" evidence="1">
    <location>
        <begin position="97"/>
        <end position="120"/>
    </location>
</feature>
<comment type="caution">
    <text evidence="3">The sequence shown here is derived from an EMBL/GenBank/DDBJ whole genome shotgun (WGS) entry which is preliminary data.</text>
</comment>
<feature type="region of interest" description="Disordered" evidence="1">
    <location>
        <begin position="1"/>
        <end position="20"/>
    </location>
</feature>
<sequence length="331" mass="36936">MNSVSPDGPSSRSFSGVSAGEPAEKLGDIKDFPMFQQCPSVCTVCHFFNDSEVREQSYSYLNLTETKKISEVCQKLTRLPYLQSDWAEKESSVMSKSLSSATDLKPSLNRDRTDINHSDINHSDINHSDINHTDINPGIDADDNLDINPEKVPINDIADRHSRDQKQIAAQVLTEKGLREQIYALSAQVADIKYLHRKEIYQLNTLHQAERLDLLKQYEARFQAYQRRYQPAIAVPAAAPKAIPEPAMQPTTYQVPRDRTSVSQLRQTFSATPFLLSMMGLGVALAFSVLLAYPSEATLGSFVSVMMAVVPVLFLIGIFSLVITAVLELNR</sequence>
<feature type="transmembrane region" description="Helical" evidence="2">
    <location>
        <begin position="305"/>
        <end position="327"/>
    </location>
</feature>
<evidence type="ECO:0000313" key="4">
    <source>
        <dbReference type="Proteomes" id="UP000249794"/>
    </source>
</evidence>